<proteinExistence type="predicted"/>
<accession>A0AAU8EY74</accession>
<dbReference type="Pfam" id="PF03457">
    <property type="entry name" value="HA"/>
    <property type="match status" value="1"/>
</dbReference>
<geneLocation type="plasmid" evidence="3">
    <name>unnamed</name>
</geneLocation>
<dbReference type="AlphaFoldDB" id="A0AAU8EY74"/>
<keyword evidence="3" id="KW-0614">Plasmid</keyword>
<evidence type="ECO:0000259" key="2">
    <source>
        <dbReference type="Pfam" id="PF03457"/>
    </source>
</evidence>
<evidence type="ECO:0000256" key="1">
    <source>
        <dbReference type="SAM" id="MobiDB-lite"/>
    </source>
</evidence>
<evidence type="ECO:0000313" key="3">
    <source>
        <dbReference type="EMBL" id="XCH13797.1"/>
    </source>
</evidence>
<feature type="region of interest" description="Disordered" evidence="1">
    <location>
        <begin position="199"/>
        <end position="221"/>
    </location>
</feature>
<gene>
    <name evidence="3" type="ORF">ABRP34_23395</name>
</gene>
<dbReference type="InterPro" id="IPR005114">
    <property type="entry name" value="Helicase_assoc"/>
</dbReference>
<organism evidence="3">
    <name type="scientific">Arthrobacter sp. K5</name>
    <dbReference type="NCBI Taxonomy" id="2839623"/>
    <lineage>
        <taxon>Bacteria</taxon>
        <taxon>Bacillati</taxon>
        <taxon>Actinomycetota</taxon>
        <taxon>Actinomycetes</taxon>
        <taxon>Micrococcales</taxon>
        <taxon>Micrococcaceae</taxon>
        <taxon>Arthrobacter</taxon>
    </lineage>
</organism>
<name>A0AAU8EY74_9MICC</name>
<dbReference type="Gene3D" id="6.10.140.530">
    <property type="match status" value="1"/>
</dbReference>
<dbReference type="EMBL" id="CP159280">
    <property type="protein sequence ID" value="XCH13797.1"/>
    <property type="molecule type" value="Genomic_DNA"/>
</dbReference>
<protein>
    <submittedName>
        <fullName evidence="3">Helicase associated domain-containing protein</fullName>
    </submittedName>
</protein>
<feature type="domain" description="Helicase-associated" evidence="2">
    <location>
        <begin position="141"/>
        <end position="202"/>
    </location>
</feature>
<sequence length="221" mass="24644">MATRRRTAAPNAEWVLMYRGGLTRSRIAALTRAPAATIGYHLSVALAADPGLQAEHEKAAGPPPVQVGGQGLARMRQLMVMVQETGRYPSRTAADADERRLASWLERRRRDAAAGTLAPAYRDGLAALPDWQRPPRSVADEARWRDRLAALVRYRSAGHDWPRHKTIVTGKEHDLGVWLHFQRQKARRGELEPDKARALDEMLPGWRSGRQRGRKPGTGTV</sequence>
<dbReference type="RefSeq" id="WP_353713504.1">
    <property type="nucleotide sequence ID" value="NZ_CP159280.1"/>
</dbReference>
<reference evidence="3" key="1">
    <citation type="submission" date="2024-06" db="EMBL/GenBank/DDBJ databases">
        <title>Biodegradation of dimethachlon by Arthrobacter sp. K5: mechanistic insights and ecological implications.</title>
        <authorList>
            <person name="Hu S."/>
            <person name="Lu P."/>
        </authorList>
    </citation>
    <scope>NUCLEOTIDE SEQUENCE</scope>
    <source>
        <strain evidence="3">K5</strain>
        <plasmid evidence="3">unnamed</plasmid>
    </source>
</reference>